<feature type="compositionally biased region" description="Basic residues" evidence="1">
    <location>
        <begin position="94"/>
        <end position="103"/>
    </location>
</feature>
<feature type="compositionally biased region" description="Low complexity" evidence="1">
    <location>
        <begin position="169"/>
        <end position="185"/>
    </location>
</feature>
<protein>
    <submittedName>
        <fullName evidence="3">Uncharacterized protein</fullName>
    </submittedName>
</protein>
<dbReference type="OrthoDB" id="5421784at2759"/>
<feature type="region of interest" description="Disordered" evidence="1">
    <location>
        <begin position="164"/>
        <end position="190"/>
    </location>
</feature>
<evidence type="ECO:0000313" key="3">
    <source>
        <dbReference type="EMBL" id="KAH7152270.1"/>
    </source>
</evidence>
<comment type="caution">
    <text evidence="3">The sequence shown here is derived from an EMBL/GenBank/DDBJ whole genome shotgun (WGS) entry which is preliminary data.</text>
</comment>
<keyword evidence="2" id="KW-0812">Transmembrane</keyword>
<organism evidence="3 4">
    <name type="scientific">Dactylonectria estremocensis</name>
    <dbReference type="NCBI Taxonomy" id="1079267"/>
    <lineage>
        <taxon>Eukaryota</taxon>
        <taxon>Fungi</taxon>
        <taxon>Dikarya</taxon>
        <taxon>Ascomycota</taxon>
        <taxon>Pezizomycotina</taxon>
        <taxon>Sordariomycetes</taxon>
        <taxon>Hypocreomycetidae</taxon>
        <taxon>Hypocreales</taxon>
        <taxon>Nectriaceae</taxon>
        <taxon>Dactylonectria</taxon>
    </lineage>
</organism>
<gene>
    <name evidence="3" type="ORF">B0J13DRAFT_259065</name>
</gene>
<feature type="region of interest" description="Disordered" evidence="1">
    <location>
        <begin position="266"/>
        <end position="339"/>
    </location>
</feature>
<dbReference type="AlphaFoldDB" id="A0A9P9F2D9"/>
<name>A0A9P9F2D9_9HYPO</name>
<feature type="transmembrane region" description="Helical" evidence="2">
    <location>
        <begin position="402"/>
        <end position="424"/>
    </location>
</feature>
<evidence type="ECO:0000313" key="4">
    <source>
        <dbReference type="Proteomes" id="UP000717696"/>
    </source>
</evidence>
<sequence>MTYSSSGPSLAQAPDVDQPLSSSDSSSSSSNSHSHSHSSSHSSYARSNSGKRHAHLHRHDSRQVDNTNQDDQDHQQDQSEDQGGSERSIDTVSRLRHSHRRHQFRGAETALKLEIRDDTATGYVTQVVQTVSVVQVVDSVGSPIAVQTLYADPNTIVVDSASGSTISVSNPESSAAAAPASNAASTNDVAQSSNDMTSLVASTPAADATSGTDSAVYLVPTSVSSSGLLSASYSDILNTLQDPAQTPGASGTGIIGSFNGTNTTPTAGFSSSASSQASLTETNLSSTPVASSQTTSDATSKLTSYSVEKNVLSTPTTRSSTSSSISSFSSASATDTTDLSSTNLSSTIYSYSTETWTSTQYADGGGSGGDATSAEQPADATTTLEASGSSTSGSLTQTQKQVIGGVVGSIAGVAVLALLIMFALKYKKRQGALLGDNNQPRPYVKGLITGGDPGSGSGGAMAERAGPFAVAAALAGLTGKRSNLSPTDAAPSGERGFYRVSGKKLPSVLQTGGDGYTDPRDSVASGHTDYWRGSQAFDPSSDGSNRLALGSPMRPVSGVPIIRTGPARTPITEENPFGDPISRPRPDSDVFGDSIGAGSVHSRDGSYGSPSRFQEKI</sequence>
<evidence type="ECO:0000256" key="2">
    <source>
        <dbReference type="SAM" id="Phobius"/>
    </source>
</evidence>
<keyword evidence="2" id="KW-0472">Membrane</keyword>
<accession>A0A9P9F2D9</accession>
<reference evidence="3" key="1">
    <citation type="journal article" date="2021" name="Nat. Commun.">
        <title>Genetic determinants of endophytism in the Arabidopsis root mycobiome.</title>
        <authorList>
            <person name="Mesny F."/>
            <person name="Miyauchi S."/>
            <person name="Thiergart T."/>
            <person name="Pickel B."/>
            <person name="Atanasova L."/>
            <person name="Karlsson M."/>
            <person name="Huettel B."/>
            <person name="Barry K.W."/>
            <person name="Haridas S."/>
            <person name="Chen C."/>
            <person name="Bauer D."/>
            <person name="Andreopoulos W."/>
            <person name="Pangilinan J."/>
            <person name="LaButti K."/>
            <person name="Riley R."/>
            <person name="Lipzen A."/>
            <person name="Clum A."/>
            <person name="Drula E."/>
            <person name="Henrissat B."/>
            <person name="Kohler A."/>
            <person name="Grigoriev I.V."/>
            <person name="Martin F.M."/>
            <person name="Hacquard S."/>
        </authorList>
    </citation>
    <scope>NUCLEOTIDE SEQUENCE</scope>
    <source>
        <strain evidence="3">MPI-CAGE-AT-0021</strain>
    </source>
</reference>
<dbReference type="EMBL" id="JAGMUU010000005">
    <property type="protein sequence ID" value="KAH7152270.1"/>
    <property type="molecule type" value="Genomic_DNA"/>
</dbReference>
<feature type="compositionally biased region" description="Polar residues" evidence="1">
    <location>
        <begin position="608"/>
        <end position="617"/>
    </location>
</feature>
<proteinExistence type="predicted"/>
<evidence type="ECO:0000256" key="1">
    <source>
        <dbReference type="SAM" id="MobiDB-lite"/>
    </source>
</evidence>
<feature type="compositionally biased region" description="Low complexity" evidence="1">
    <location>
        <begin position="370"/>
        <end position="395"/>
    </location>
</feature>
<keyword evidence="2" id="KW-1133">Transmembrane helix</keyword>
<feature type="compositionally biased region" description="Basic residues" evidence="1">
    <location>
        <begin position="49"/>
        <end position="60"/>
    </location>
</feature>
<feature type="compositionally biased region" description="Low complexity" evidence="1">
    <location>
        <begin position="21"/>
        <end position="43"/>
    </location>
</feature>
<keyword evidence="4" id="KW-1185">Reference proteome</keyword>
<feature type="compositionally biased region" description="Low complexity" evidence="1">
    <location>
        <begin position="313"/>
        <end position="339"/>
    </location>
</feature>
<feature type="region of interest" description="Disordered" evidence="1">
    <location>
        <begin position="550"/>
        <end position="617"/>
    </location>
</feature>
<feature type="region of interest" description="Disordered" evidence="1">
    <location>
        <begin position="1"/>
        <end position="103"/>
    </location>
</feature>
<feature type="region of interest" description="Disordered" evidence="1">
    <location>
        <begin position="362"/>
        <end position="395"/>
    </location>
</feature>
<dbReference type="Proteomes" id="UP000717696">
    <property type="component" value="Unassembled WGS sequence"/>
</dbReference>
<feature type="compositionally biased region" description="Polar residues" evidence="1">
    <location>
        <begin position="279"/>
        <end position="307"/>
    </location>
</feature>